<dbReference type="EMBL" id="LSSM01003869">
    <property type="protein sequence ID" value="OMJ16523.1"/>
    <property type="molecule type" value="Genomic_DNA"/>
</dbReference>
<accession>A0A1R1XPI4</accession>
<feature type="compositionally biased region" description="Polar residues" evidence="1">
    <location>
        <begin position="323"/>
        <end position="335"/>
    </location>
</feature>
<feature type="region of interest" description="Disordered" evidence="1">
    <location>
        <begin position="323"/>
        <end position="348"/>
    </location>
</feature>
<dbReference type="OrthoDB" id="5629191at2759"/>
<evidence type="ECO:0000256" key="1">
    <source>
        <dbReference type="SAM" id="MobiDB-lite"/>
    </source>
</evidence>
<evidence type="ECO:0000313" key="3">
    <source>
        <dbReference type="EMBL" id="OMJ27028.1"/>
    </source>
</evidence>
<comment type="caution">
    <text evidence="2">The sequence shown here is derived from an EMBL/GenBank/DDBJ whole genome shotgun (WGS) entry which is preliminary data.</text>
</comment>
<name>A0A1R1XPI4_9FUNG</name>
<keyword evidence="4" id="KW-1185">Reference proteome</keyword>
<dbReference type="AlphaFoldDB" id="A0A1R1XPI4"/>
<evidence type="ECO:0000313" key="2">
    <source>
        <dbReference type="EMBL" id="OMJ16523.1"/>
    </source>
</evidence>
<evidence type="ECO:0000313" key="4">
    <source>
        <dbReference type="Proteomes" id="UP000187429"/>
    </source>
</evidence>
<dbReference type="Proteomes" id="UP000187429">
    <property type="component" value="Unassembled WGS sequence"/>
</dbReference>
<evidence type="ECO:0008006" key="5">
    <source>
        <dbReference type="Google" id="ProtNLM"/>
    </source>
</evidence>
<dbReference type="EMBL" id="LSSM01001220">
    <property type="protein sequence ID" value="OMJ27028.1"/>
    <property type="molecule type" value="Genomic_DNA"/>
</dbReference>
<feature type="compositionally biased region" description="Low complexity" evidence="1">
    <location>
        <begin position="230"/>
        <end position="264"/>
    </location>
</feature>
<proteinExistence type="predicted"/>
<protein>
    <recommendedName>
        <fullName evidence="5">PEHE domain-containing protein</fullName>
    </recommendedName>
</protein>
<reference evidence="2" key="2">
    <citation type="submission" date="2017-01" db="EMBL/GenBank/DDBJ databases">
        <authorList>
            <person name="Mah S.A."/>
            <person name="Swanson W.J."/>
            <person name="Moy G.W."/>
            <person name="Vacquier V.D."/>
        </authorList>
    </citation>
    <scope>NUCLEOTIDE SEQUENCE [LARGE SCALE GENOMIC DNA]</scope>
    <source>
        <strain evidence="2">ID-206-W2</strain>
    </source>
</reference>
<reference evidence="4" key="1">
    <citation type="submission" date="2017-01" db="EMBL/GenBank/DDBJ databases">
        <authorList>
            <person name="Wang Y."/>
            <person name="White M."/>
            <person name="Kvist S."/>
            <person name="Moncalvo J.-M."/>
        </authorList>
    </citation>
    <scope>NUCLEOTIDE SEQUENCE [LARGE SCALE GENOMIC DNA]</scope>
    <source>
        <strain evidence="4">ID-206-W2</strain>
    </source>
</reference>
<gene>
    <name evidence="3" type="ORF">AYI69_g3548</name>
    <name evidence="2" type="ORF">AYI69_g7815</name>
</gene>
<sequence length="372" mass="42788">MPEKRVLRAHGLLLDDSLELDEYSSRFENLIFLTGPKSIYKDCAEAKDHHSCIPRPEISIYDESTKLYKIYNLPLFEATKIEEPEDSLNNFLSESPAQAAKRHRRSSTLRNRPHIKKNEPLLEDLSIEEFEKKHKKFEAAEKRIRIREFELFAHAKYKQELCKQEFINLVNNRDQLSTLPKIITPAHNNSVSKISRVALDLSESVNSPQSPTPNKQLNSKSKSSFLTQNSSNTSESSASPKNGITSISSELSSTSNQNSSSIITPKKRKLHFSEDGLEMEILNNKKYHLFIRLDILKTFLYLEYLLPSSNSVQSLNYYTSTFDHSHQESAPQTPSRPKRSKPEDKKVEFPIDDFGKGFIDFSLPKYILDFKK</sequence>
<feature type="compositionally biased region" description="Polar residues" evidence="1">
    <location>
        <begin position="203"/>
        <end position="229"/>
    </location>
</feature>
<organism evidence="2 4">
    <name type="scientific">Smittium culicis</name>
    <dbReference type="NCBI Taxonomy" id="133412"/>
    <lineage>
        <taxon>Eukaryota</taxon>
        <taxon>Fungi</taxon>
        <taxon>Fungi incertae sedis</taxon>
        <taxon>Zoopagomycota</taxon>
        <taxon>Kickxellomycotina</taxon>
        <taxon>Harpellomycetes</taxon>
        <taxon>Harpellales</taxon>
        <taxon>Legeriomycetaceae</taxon>
        <taxon>Smittium</taxon>
    </lineage>
</organism>
<feature type="region of interest" description="Disordered" evidence="1">
    <location>
        <begin position="202"/>
        <end position="264"/>
    </location>
</feature>